<accession>A0A8T1NSB7</accession>
<dbReference type="GO" id="GO:0003676">
    <property type="term" value="F:nucleic acid binding"/>
    <property type="evidence" value="ECO:0007669"/>
    <property type="project" value="InterPro"/>
</dbReference>
<keyword evidence="3" id="KW-1185">Reference proteome</keyword>
<dbReference type="InterPro" id="IPR003690">
    <property type="entry name" value="MTERF"/>
</dbReference>
<evidence type="ECO:0000313" key="3">
    <source>
        <dbReference type="Proteomes" id="UP000811609"/>
    </source>
</evidence>
<dbReference type="AlphaFoldDB" id="A0A8T1NSB7"/>
<name>A0A8T1NSB7_CARIL</name>
<dbReference type="Pfam" id="PF02536">
    <property type="entry name" value="mTERF"/>
    <property type="match status" value="4"/>
</dbReference>
<reference evidence="2" key="1">
    <citation type="submission" date="2020-12" db="EMBL/GenBank/DDBJ databases">
        <title>WGS assembly of Carya illinoinensis cv. Pawnee.</title>
        <authorList>
            <person name="Platts A."/>
            <person name="Shu S."/>
            <person name="Wright S."/>
            <person name="Barry K."/>
            <person name="Edger P."/>
            <person name="Pires J.C."/>
            <person name="Schmutz J."/>
        </authorList>
    </citation>
    <scope>NUCLEOTIDE SEQUENCE</scope>
    <source>
        <tissue evidence="2">Leaf</tissue>
    </source>
</reference>
<comment type="caution">
    <text evidence="2">The sequence shown here is derived from an EMBL/GenBank/DDBJ whole genome shotgun (WGS) entry which is preliminary data.</text>
</comment>
<dbReference type="PANTHER" id="PTHR13068:SF120">
    <property type="entry name" value="TRANSCRIPTION TERMINATION FACTOR MTERF2, CHLOROPLASTIC-LIKE ISOFORM X1"/>
    <property type="match status" value="1"/>
</dbReference>
<evidence type="ECO:0000313" key="2">
    <source>
        <dbReference type="EMBL" id="KAG6633295.1"/>
    </source>
</evidence>
<dbReference type="FunFam" id="1.25.70.10:FF:000001">
    <property type="entry name" value="Mitochondrial transcription termination factor-like"/>
    <property type="match status" value="2"/>
</dbReference>
<dbReference type="EMBL" id="CM031820">
    <property type="protein sequence ID" value="KAG6633295.1"/>
    <property type="molecule type" value="Genomic_DNA"/>
</dbReference>
<dbReference type="PANTHER" id="PTHR13068">
    <property type="entry name" value="CGI-12 PROTEIN-RELATED"/>
    <property type="match status" value="1"/>
</dbReference>
<feature type="region of interest" description="Disordered" evidence="1">
    <location>
        <begin position="42"/>
        <end position="62"/>
    </location>
</feature>
<organism evidence="2 3">
    <name type="scientific">Carya illinoinensis</name>
    <name type="common">Pecan</name>
    <dbReference type="NCBI Taxonomy" id="32201"/>
    <lineage>
        <taxon>Eukaryota</taxon>
        <taxon>Viridiplantae</taxon>
        <taxon>Streptophyta</taxon>
        <taxon>Embryophyta</taxon>
        <taxon>Tracheophyta</taxon>
        <taxon>Spermatophyta</taxon>
        <taxon>Magnoliopsida</taxon>
        <taxon>eudicotyledons</taxon>
        <taxon>Gunneridae</taxon>
        <taxon>Pentapetalae</taxon>
        <taxon>rosids</taxon>
        <taxon>fabids</taxon>
        <taxon>Fagales</taxon>
        <taxon>Juglandaceae</taxon>
        <taxon>Carya</taxon>
    </lineage>
</organism>
<evidence type="ECO:0000256" key="1">
    <source>
        <dbReference type="SAM" id="MobiDB-lite"/>
    </source>
</evidence>
<dbReference type="SMART" id="SM00733">
    <property type="entry name" value="Mterf"/>
    <property type="match status" value="11"/>
</dbReference>
<protein>
    <submittedName>
        <fullName evidence="2">Uncharacterized protein</fullName>
    </submittedName>
</protein>
<gene>
    <name evidence="2" type="ORF">CIPAW_12G038400</name>
</gene>
<sequence length="729" mass="82142">MAREWLKGIGEAKGSGGSPGSGRWWSEGSARTKVGRGLGVCIGANRGKRSPTSGEANGRGGDPQSLTVSFLQNSCGLSFQSAILYSKKLNIENVKNANSVLDLLRNHGLTQTHISNLIRIRPLLLSADLENTLMANMEFFKSLGFSEFEIAQLLSSEPCILTRSLENQIIPCVQELRRVLGTDENVLKATASCQILESNMVHMLPPNIDTLKSHGVPQSLVLKVFFIRPTFLLICSNRFSEIVSEVMELGFDPNCLKFVHAIKSMALNSKTLWKQKMETFRSYGLSEGEIYAAFEQQPFCMSCSVKKIKKMMGFFVNKLKMKHSMISKSPSLLLYSLEKLIIPRYSVMQVLMLKGLIKEDIGIVYMVTMAEKEFTVKFVSVYQNEVPDVDPQSLTVSFLQDSCGFSLESAISYSKKLIIENVKNPNSVLDLLRNHGLTQTHISNLIRIRPLLLSADLDNTLMPNMEPKLDFFKSLGFSNLEITKILSSEPYILTRSLEKTIIPSVQELRRILGTDENVLKVIKTYCPVLRTNVVHTLQPNIATLISHGVLQSLVLNFFSRPSSLLICGNRFSEIVSEVMKLGFDPNCLKFVLAIRSMALNTFSSFGWSKDEIYFAFKRQPLCMTVSEKKIKKMMGFFVNKLKMKPSMISNCPNLLMHSLEKRIIPRCSVMQVLMWKGLIKEDTIVYMLIMAEKKFMVKFVSKYQNEIPDVVRAHQGKIEFQGLPIAMEM</sequence>
<dbReference type="Proteomes" id="UP000811609">
    <property type="component" value="Chromosome 12"/>
</dbReference>
<proteinExistence type="predicted"/>